<dbReference type="PRINTS" id="PR00153">
    <property type="entry name" value="CSAPPISMRASE"/>
</dbReference>
<evidence type="ECO:0000256" key="3">
    <source>
        <dbReference type="ARBA" id="ARBA00023235"/>
    </source>
</evidence>
<reference evidence="5" key="1">
    <citation type="submission" date="2018-05" db="EMBL/GenBank/DDBJ databases">
        <authorList>
            <person name="Lanie J.A."/>
            <person name="Ng W.-L."/>
            <person name="Kazmierczak K.M."/>
            <person name="Andrzejewski T.M."/>
            <person name="Davidsen T.M."/>
            <person name="Wayne K.J."/>
            <person name="Tettelin H."/>
            <person name="Glass J.I."/>
            <person name="Rusch D."/>
            <person name="Podicherti R."/>
            <person name="Tsui H.-C.T."/>
            <person name="Winkler M.E."/>
        </authorList>
    </citation>
    <scope>NUCLEOTIDE SEQUENCE</scope>
</reference>
<dbReference type="EC" id="5.2.1.8" evidence="1"/>
<dbReference type="PROSITE" id="PS50072">
    <property type="entry name" value="CSA_PPIASE_2"/>
    <property type="match status" value="1"/>
</dbReference>
<proteinExistence type="predicted"/>
<gene>
    <name evidence="5" type="ORF">METZ01_LOCUS241759</name>
</gene>
<dbReference type="InterPro" id="IPR044665">
    <property type="entry name" value="E_coli_cyclophilin_A-like"/>
</dbReference>
<dbReference type="GO" id="GO:0003755">
    <property type="term" value="F:peptidyl-prolyl cis-trans isomerase activity"/>
    <property type="evidence" value="ECO:0007669"/>
    <property type="project" value="UniProtKB-KW"/>
</dbReference>
<protein>
    <recommendedName>
        <fullName evidence="1">peptidylprolyl isomerase</fullName>
        <ecNumber evidence="1">5.2.1.8</ecNumber>
    </recommendedName>
</protein>
<evidence type="ECO:0000313" key="5">
    <source>
        <dbReference type="EMBL" id="SVB88905.1"/>
    </source>
</evidence>
<dbReference type="InterPro" id="IPR029000">
    <property type="entry name" value="Cyclophilin-like_dom_sf"/>
</dbReference>
<feature type="domain" description="PPIase cyclophilin-type" evidence="4">
    <location>
        <begin position="29"/>
        <end position="191"/>
    </location>
</feature>
<keyword evidence="2" id="KW-0697">Rotamase</keyword>
<dbReference type="AlphaFoldDB" id="A0A382HPA9"/>
<organism evidence="5">
    <name type="scientific">marine metagenome</name>
    <dbReference type="NCBI Taxonomy" id="408172"/>
    <lineage>
        <taxon>unclassified sequences</taxon>
        <taxon>metagenomes</taxon>
        <taxon>ecological metagenomes</taxon>
    </lineage>
</organism>
<accession>A0A382HPA9</accession>
<dbReference type="PANTHER" id="PTHR43246">
    <property type="entry name" value="PEPTIDYL-PROLYL CIS-TRANS ISOMERASE CYP38, CHLOROPLASTIC"/>
    <property type="match status" value="1"/>
</dbReference>
<dbReference type="EMBL" id="UINC01062358">
    <property type="protein sequence ID" value="SVB88905.1"/>
    <property type="molecule type" value="Genomic_DNA"/>
</dbReference>
<dbReference type="GO" id="GO:0006457">
    <property type="term" value="P:protein folding"/>
    <property type="evidence" value="ECO:0007669"/>
    <property type="project" value="InterPro"/>
</dbReference>
<evidence type="ECO:0000256" key="2">
    <source>
        <dbReference type="ARBA" id="ARBA00023110"/>
    </source>
</evidence>
<evidence type="ECO:0000259" key="4">
    <source>
        <dbReference type="PROSITE" id="PS50072"/>
    </source>
</evidence>
<sequence>MKNNKKILIQGFIVLALTTFMSVNAQDDLYPRVLIKTTAGSMTVELNTIRAPLTVKNFLEYVESGFYEGTIFHRVVAGFVIQGGGYTTNLKPKSTRPNISNESGNGLRNLRGTIAMARAGDPHSADSQFFINLANTDRLDPMPTRWGYAVFGEIVEGMDVVDDIGYRTTGPAGPFPNNVPSVPVIIEKVSLLSAAKDE</sequence>
<dbReference type="InterPro" id="IPR020892">
    <property type="entry name" value="Cyclophilin-type_PPIase_CS"/>
</dbReference>
<dbReference type="PROSITE" id="PS00170">
    <property type="entry name" value="CSA_PPIASE_1"/>
    <property type="match status" value="1"/>
</dbReference>
<name>A0A382HPA9_9ZZZZ</name>
<dbReference type="InterPro" id="IPR002130">
    <property type="entry name" value="Cyclophilin-type_PPIase_dom"/>
</dbReference>
<dbReference type="Gene3D" id="2.40.100.10">
    <property type="entry name" value="Cyclophilin-like"/>
    <property type="match status" value="1"/>
</dbReference>
<dbReference type="SUPFAM" id="SSF50891">
    <property type="entry name" value="Cyclophilin-like"/>
    <property type="match status" value="1"/>
</dbReference>
<dbReference type="Pfam" id="PF00160">
    <property type="entry name" value="Pro_isomerase"/>
    <property type="match status" value="1"/>
</dbReference>
<evidence type="ECO:0000256" key="1">
    <source>
        <dbReference type="ARBA" id="ARBA00013194"/>
    </source>
</evidence>
<keyword evidence="3" id="KW-0413">Isomerase</keyword>